<gene>
    <name evidence="8" type="ORF">J2S74_002885</name>
</gene>
<evidence type="ECO:0000256" key="7">
    <source>
        <dbReference type="RuleBase" id="RU000416"/>
    </source>
</evidence>
<proteinExistence type="inferred from homology"/>
<dbReference type="Proteomes" id="UP001230005">
    <property type="component" value="Unassembled WGS sequence"/>
</dbReference>
<dbReference type="NCBIfam" id="TIGR00675">
    <property type="entry name" value="dcm"/>
    <property type="match status" value="1"/>
</dbReference>
<sequence length="514" mass="57788">MLIKKRKAKVSERGIYLQDRQLQDTIFQPSTRYKYVMDMENKQIIILSSDDDSGNLVSKRKLKDGVKPVIDIRDKKALSVFEGSDYLQVEIFDDKVIVQGYEQVGERLSSKAKNTLKRSTKQSNVVSINDILNVRKKSEIVLSKDELSKAVGHDVVHHQLSLDFGIESESQNNTTFIGDKLKDIHVPLQVASLFSGAGCLDVGFIESGFDVVFALEIDEDAASTYQRNLGNHVVCADITTYPKPIPQAPVYIGGTKCQGFSNANRRTNYLDNPDNLLVYEYIKRIQANDNLKVFVLENVPQILTTGDGQFKREIYEQLSDFEITSGVLNAADFGSPQLRKRAFFIGSKIGKIDLPKPTHSPEEYQTVAQAFEGLHNGIPNQLDFSIPRPSTIERMSYVPQGGNVFDIPENIRPKGKHSDFYKRLDPNKPSITIVNPRKANITHPDLNRSLSIRECARLNDVSDDFVFEGKLNSMQQQLANPVPVRLAKAIAKEIKNALLKFNIRTRSKLQPAMS</sequence>
<dbReference type="Pfam" id="PF00145">
    <property type="entry name" value="DNA_methylase"/>
    <property type="match status" value="1"/>
</dbReference>
<keyword evidence="3 6" id="KW-0808">Transferase</keyword>
<keyword evidence="5" id="KW-0680">Restriction system</keyword>
<feature type="active site" evidence="6">
    <location>
        <position position="257"/>
    </location>
</feature>
<reference evidence="8 9" key="1">
    <citation type="submission" date="2023-07" db="EMBL/GenBank/DDBJ databases">
        <title>Genomic Encyclopedia of Type Strains, Phase IV (KMG-IV): sequencing the most valuable type-strain genomes for metagenomic binning, comparative biology and taxonomic classification.</title>
        <authorList>
            <person name="Goeker M."/>
        </authorList>
    </citation>
    <scope>NUCLEOTIDE SEQUENCE [LARGE SCALE GENOMIC DNA]</scope>
    <source>
        <strain evidence="8 9">DSM 9768</strain>
    </source>
</reference>
<dbReference type="InterPro" id="IPR029063">
    <property type="entry name" value="SAM-dependent_MTases_sf"/>
</dbReference>
<dbReference type="EC" id="2.1.1.37" evidence="1"/>
<evidence type="ECO:0000313" key="8">
    <source>
        <dbReference type="EMBL" id="MDQ0255503.1"/>
    </source>
</evidence>
<keyword evidence="4 6" id="KW-0949">S-adenosyl-L-methionine</keyword>
<protein>
    <recommendedName>
        <fullName evidence="1">DNA (cytosine-5-)-methyltransferase</fullName>
        <ecNumber evidence="1">2.1.1.37</ecNumber>
    </recommendedName>
</protein>
<dbReference type="InterPro" id="IPR001525">
    <property type="entry name" value="C5_MeTfrase"/>
</dbReference>
<dbReference type="PROSITE" id="PS51679">
    <property type="entry name" value="SAM_MT_C5"/>
    <property type="match status" value="1"/>
</dbReference>
<dbReference type="EMBL" id="JAUSUG010000011">
    <property type="protein sequence ID" value="MDQ0255503.1"/>
    <property type="molecule type" value="Genomic_DNA"/>
</dbReference>
<evidence type="ECO:0000256" key="4">
    <source>
        <dbReference type="ARBA" id="ARBA00022691"/>
    </source>
</evidence>
<dbReference type="Gene3D" id="3.40.50.150">
    <property type="entry name" value="Vaccinia Virus protein VP39"/>
    <property type="match status" value="1"/>
</dbReference>
<evidence type="ECO:0000256" key="5">
    <source>
        <dbReference type="ARBA" id="ARBA00022747"/>
    </source>
</evidence>
<dbReference type="RefSeq" id="WP_307326432.1">
    <property type="nucleotide sequence ID" value="NZ_JAUSUG010000011.1"/>
</dbReference>
<evidence type="ECO:0000256" key="6">
    <source>
        <dbReference type="PROSITE-ProRule" id="PRU01016"/>
    </source>
</evidence>
<evidence type="ECO:0000256" key="3">
    <source>
        <dbReference type="ARBA" id="ARBA00022679"/>
    </source>
</evidence>
<dbReference type="PRINTS" id="PR00105">
    <property type="entry name" value="C5METTRFRASE"/>
</dbReference>
<dbReference type="GO" id="GO:0003886">
    <property type="term" value="F:DNA (cytosine-5-)-methyltransferase activity"/>
    <property type="evidence" value="ECO:0007669"/>
    <property type="project" value="UniProtKB-EC"/>
</dbReference>
<evidence type="ECO:0000256" key="1">
    <source>
        <dbReference type="ARBA" id="ARBA00011975"/>
    </source>
</evidence>
<dbReference type="PANTHER" id="PTHR10629">
    <property type="entry name" value="CYTOSINE-SPECIFIC METHYLTRANSFERASE"/>
    <property type="match status" value="1"/>
</dbReference>
<keyword evidence="9" id="KW-1185">Reference proteome</keyword>
<dbReference type="GO" id="GO:0032259">
    <property type="term" value="P:methylation"/>
    <property type="evidence" value="ECO:0007669"/>
    <property type="project" value="UniProtKB-KW"/>
</dbReference>
<evidence type="ECO:0000256" key="2">
    <source>
        <dbReference type="ARBA" id="ARBA00022603"/>
    </source>
</evidence>
<comment type="caution">
    <text evidence="8">The sequence shown here is derived from an EMBL/GenBank/DDBJ whole genome shotgun (WGS) entry which is preliminary data.</text>
</comment>
<dbReference type="SUPFAM" id="SSF53335">
    <property type="entry name" value="S-adenosyl-L-methionine-dependent methyltransferases"/>
    <property type="match status" value="1"/>
</dbReference>
<dbReference type="PANTHER" id="PTHR10629:SF52">
    <property type="entry name" value="DNA (CYTOSINE-5)-METHYLTRANSFERASE 1"/>
    <property type="match status" value="1"/>
</dbReference>
<keyword evidence="2 6" id="KW-0489">Methyltransferase</keyword>
<dbReference type="Gene3D" id="3.90.120.10">
    <property type="entry name" value="DNA Methylase, subunit A, domain 2"/>
    <property type="match status" value="1"/>
</dbReference>
<comment type="similarity">
    <text evidence="6 7">Belongs to the class I-like SAM-binding methyltransferase superfamily. C5-methyltransferase family.</text>
</comment>
<name>A0ABT9ZYF3_9BACI</name>
<dbReference type="InterPro" id="IPR050390">
    <property type="entry name" value="C5-Methyltransferase"/>
</dbReference>
<evidence type="ECO:0000313" key="9">
    <source>
        <dbReference type="Proteomes" id="UP001230005"/>
    </source>
</evidence>
<organism evidence="8 9">
    <name type="scientific">Evansella vedderi</name>
    <dbReference type="NCBI Taxonomy" id="38282"/>
    <lineage>
        <taxon>Bacteria</taxon>
        <taxon>Bacillati</taxon>
        <taxon>Bacillota</taxon>
        <taxon>Bacilli</taxon>
        <taxon>Bacillales</taxon>
        <taxon>Bacillaceae</taxon>
        <taxon>Evansella</taxon>
    </lineage>
</organism>
<accession>A0ABT9ZYF3</accession>